<protein>
    <submittedName>
        <fullName evidence="4">Two component transcriptional regulator, LytTR family</fullName>
    </submittedName>
</protein>
<keyword evidence="1" id="KW-0597">Phosphoprotein</keyword>
<dbReference type="PROSITE" id="PS50110">
    <property type="entry name" value="RESPONSE_REGULATORY"/>
    <property type="match status" value="1"/>
</dbReference>
<dbReference type="SMART" id="SM00448">
    <property type="entry name" value="REC"/>
    <property type="match status" value="1"/>
</dbReference>
<proteinExistence type="predicted"/>
<dbReference type="InterPro" id="IPR001789">
    <property type="entry name" value="Sig_transdc_resp-reg_receiver"/>
</dbReference>
<dbReference type="InterPro" id="IPR046947">
    <property type="entry name" value="LytR-like"/>
</dbReference>
<dbReference type="PANTHER" id="PTHR37299:SF1">
    <property type="entry name" value="STAGE 0 SPORULATION PROTEIN A HOMOLOG"/>
    <property type="match status" value="1"/>
</dbReference>
<dbReference type="Proteomes" id="UP000199249">
    <property type="component" value="Unassembled WGS sequence"/>
</dbReference>
<evidence type="ECO:0000313" key="4">
    <source>
        <dbReference type="EMBL" id="SDX58625.1"/>
    </source>
</evidence>
<dbReference type="Gene3D" id="2.40.50.1020">
    <property type="entry name" value="LytTr DNA-binding domain"/>
    <property type="match status" value="1"/>
</dbReference>
<sequence>MINCLIIDDEPFARELLESYVAQLPHLHLVASCEHVFEALEVLQRQRIDLLFSDINMPQVNGLEFIRSLHNPPYVIFITASPHHALEGYELDALDYVVKPVSLPRFMKAVNKAQAVLSARPAAPVAAAAPEYLFVKEGHSLRRVLFAEIDYIEGMKDYIKIVLKDQMIITYLRMSRVEDQLPPDRFIRIQKSYIVRLDAIRAISGNEVELYDRPEALPIGKQYKEALLARFGL</sequence>
<dbReference type="RefSeq" id="WP_092737858.1">
    <property type="nucleotide sequence ID" value="NZ_FNOV01000002.1"/>
</dbReference>
<dbReference type="GO" id="GO:0003677">
    <property type="term" value="F:DNA binding"/>
    <property type="evidence" value="ECO:0007669"/>
    <property type="project" value="InterPro"/>
</dbReference>
<feature type="domain" description="Response regulatory" evidence="2">
    <location>
        <begin position="3"/>
        <end position="114"/>
    </location>
</feature>
<dbReference type="SMART" id="SM00850">
    <property type="entry name" value="LytTR"/>
    <property type="match status" value="1"/>
</dbReference>
<name>A0A1H3CWY1_9BACT</name>
<dbReference type="InterPro" id="IPR011006">
    <property type="entry name" value="CheY-like_superfamily"/>
</dbReference>
<evidence type="ECO:0000256" key="1">
    <source>
        <dbReference type="PROSITE-ProRule" id="PRU00169"/>
    </source>
</evidence>
<gene>
    <name evidence="4" type="ORF">SAMN04488069_102143</name>
</gene>
<dbReference type="PROSITE" id="PS50930">
    <property type="entry name" value="HTH_LYTTR"/>
    <property type="match status" value="1"/>
</dbReference>
<dbReference type="EMBL" id="FNOV01000002">
    <property type="protein sequence ID" value="SDX58625.1"/>
    <property type="molecule type" value="Genomic_DNA"/>
</dbReference>
<dbReference type="Pfam" id="PF00072">
    <property type="entry name" value="Response_reg"/>
    <property type="match status" value="1"/>
</dbReference>
<dbReference type="STRING" id="651662.SAMN04488069_102143"/>
<dbReference type="PANTHER" id="PTHR37299">
    <property type="entry name" value="TRANSCRIPTIONAL REGULATOR-RELATED"/>
    <property type="match status" value="1"/>
</dbReference>
<feature type="modified residue" description="4-aspartylphosphate" evidence="1">
    <location>
        <position position="54"/>
    </location>
</feature>
<keyword evidence="5" id="KW-1185">Reference proteome</keyword>
<dbReference type="Pfam" id="PF04397">
    <property type="entry name" value="LytTR"/>
    <property type="match status" value="1"/>
</dbReference>
<dbReference type="OrthoDB" id="1646880at2"/>
<organism evidence="4 5">
    <name type="scientific">Hymenobacter psychrophilus</name>
    <dbReference type="NCBI Taxonomy" id="651662"/>
    <lineage>
        <taxon>Bacteria</taxon>
        <taxon>Pseudomonadati</taxon>
        <taxon>Bacteroidota</taxon>
        <taxon>Cytophagia</taxon>
        <taxon>Cytophagales</taxon>
        <taxon>Hymenobacteraceae</taxon>
        <taxon>Hymenobacter</taxon>
    </lineage>
</organism>
<evidence type="ECO:0000259" key="3">
    <source>
        <dbReference type="PROSITE" id="PS50930"/>
    </source>
</evidence>
<reference evidence="5" key="1">
    <citation type="submission" date="2016-10" db="EMBL/GenBank/DDBJ databases">
        <authorList>
            <person name="Varghese N."/>
            <person name="Submissions S."/>
        </authorList>
    </citation>
    <scope>NUCLEOTIDE SEQUENCE [LARGE SCALE GENOMIC DNA]</scope>
    <source>
        <strain evidence="5">CGMCC 1.8975</strain>
    </source>
</reference>
<evidence type="ECO:0000259" key="2">
    <source>
        <dbReference type="PROSITE" id="PS50110"/>
    </source>
</evidence>
<dbReference type="Gene3D" id="3.40.50.2300">
    <property type="match status" value="1"/>
</dbReference>
<accession>A0A1H3CWY1</accession>
<dbReference type="InterPro" id="IPR007492">
    <property type="entry name" value="LytTR_DNA-bd_dom"/>
</dbReference>
<dbReference type="SUPFAM" id="SSF52172">
    <property type="entry name" value="CheY-like"/>
    <property type="match status" value="1"/>
</dbReference>
<dbReference type="AlphaFoldDB" id="A0A1H3CWY1"/>
<feature type="domain" description="HTH LytTR-type" evidence="3">
    <location>
        <begin position="133"/>
        <end position="233"/>
    </location>
</feature>
<evidence type="ECO:0000313" key="5">
    <source>
        <dbReference type="Proteomes" id="UP000199249"/>
    </source>
</evidence>
<dbReference type="GO" id="GO:0000156">
    <property type="term" value="F:phosphorelay response regulator activity"/>
    <property type="evidence" value="ECO:0007669"/>
    <property type="project" value="InterPro"/>
</dbReference>